<evidence type="ECO:0000259" key="10">
    <source>
        <dbReference type="Pfam" id="PF00085"/>
    </source>
</evidence>
<keyword evidence="14" id="KW-1185">Reference proteome</keyword>
<dbReference type="InterPro" id="IPR013766">
    <property type="entry name" value="Thioredoxin_domain"/>
</dbReference>
<feature type="transmembrane region" description="Helical" evidence="8">
    <location>
        <begin position="283"/>
        <end position="316"/>
    </location>
</feature>
<dbReference type="SUPFAM" id="SSF74863">
    <property type="entry name" value="Thiol:disulfide interchange protein DsbD, N-terminal domain (DsbD-alpha)"/>
    <property type="match status" value="1"/>
</dbReference>
<comment type="subcellular location">
    <subcellularLocation>
        <location evidence="1">Cell membrane</location>
        <topology evidence="1">Multi-pass membrane protein</topology>
    </subcellularLocation>
</comment>
<evidence type="ECO:0000256" key="8">
    <source>
        <dbReference type="SAM" id="Phobius"/>
    </source>
</evidence>
<feature type="region of interest" description="Disordered" evidence="7">
    <location>
        <begin position="169"/>
        <end position="221"/>
    </location>
</feature>
<evidence type="ECO:0000256" key="2">
    <source>
        <dbReference type="ARBA" id="ARBA00022475"/>
    </source>
</evidence>
<evidence type="ECO:0000313" key="13">
    <source>
        <dbReference type="EMBL" id="OOS23320.1"/>
    </source>
</evidence>
<evidence type="ECO:0000256" key="5">
    <source>
        <dbReference type="ARBA" id="ARBA00022989"/>
    </source>
</evidence>
<feature type="compositionally biased region" description="Polar residues" evidence="7">
    <location>
        <begin position="174"/>
        <end position="212"/>
    </location>
</feature>
<evidence type="ECO:0000259" key="12">
    <source>
        <dbReference type="Pfam" id="PF11412"/>
    </source>
</evidence>
<dbReference type="Pfam" id="PF02683">
    <property type="entry name" value="DsbD_TM"/>
    <property type="match status" value="1"/>
</dbReference>
<dbReference type="Proteomes" id="UP000190683">
    <property type="component" value="Unassembled WGS sequence"/>
</dbReference>
<feature type="transmembrane region" description="Helical" evidence="8">
    <location>
        <begin position="491"/>
        <end position="510"/>
    </location>
</feature>
<evidence type="ECO:0000256" key="4">
    <source>
        <dbReference type="ARBA" id="ARBA00022748"/>
    </source>
</evidence>
<evidence type="ECO:0000256" key="3">
    <source>
        <dbReference type="ARBA" id="ARBA00022692"/>
    </source>
</evidence>
<comment type="caution">
    <text evidence="13">The sequence shown here is derived from an EMBL/GenBank/DDBJ whole genome shotgun (WGS) entry which is preliminary data.</text>
</comment>
<dbReference type="NCBIfam" id="NF001419">
    <property type="entry name" value="PRK00293.1"/>
    <property type="match status" value="1"/>
</dbReference>
<dbReference type="InterPro" id="IPR036249">
    <property type="entry name" value="Thioredoxin-like_sf"/>
</dbReference>
<evidence type="ECO:0000256" key="7">
    <source>
        <dbReference type="SAM" id="MobiDB-lite"/>
    </source>
</evidence>
<keyword evidence="2" id="KW-1003">Cell membrane</keyword>
<gene>
    <name evidence="13" type="ORF">B0681_09775</name>
</gene>
<protein>
    <submittedName>
        <fullName evidence="13">Thioredoxin</fullName>
    </submittedName>
</protein>
<dbReference type="Pfam" id="PF00085">
    <property type="entry name" value="Thioredoxin"/>
    <property type="match status" value="1"/>
</dbReference>
<proteinExistence type="predicted"/>
<keyword evidence="6 8" id="KW-0472">Membrane</keyword>
<dbReference type="Gene3D" id="3.40.30.10">
    <property type="entry name" value="Glutaredoxin"/>
    <property type="match status" value="1"/>
</dbReference>
<feature type="transmembrane region" description="Helical" evidence="8">
    <location>
        <begin position="371"/>
        <end position="396"/>
    </location>
</feature>
<dbReference type="InterPro" id="IPR028250">
    <property type="entry name" value="DsbDN"/>
</dbReference>
<feature type="domain" description="Thioredoxin" evidence="10">
    <location>
        <begin position="541"/>
        <end position="636"/>
    </location>
</feature>
<evidence type="ECO:0000256" key="1">
    <source>
        <dbReference type="ARBA" id="ARBA00004651"/>
    </source>
</evidence>
<reference evidence="13 14" key="1">
    <citation type="submission" date="2017-02" db="EMBL/GenBank/DDBJ databases">
        <title>Draft genome sequence of Moraxella porci CCUG 54912T type strain.</title>
        <authorList>
            <person name="Salva-Serra F."/>
            <person name="Engstrom-Jakobsson H."/>
            <person name="Thorell K."/>
            <person name="Jaen-Luchoro D."/>
            <person name="Gonzales-Siles L."/>
            <person name="Karlsson R."/>
            <person name="Yazdan S."/>
            <person name="Boulund F."/>
            <person name="Johnning A."/>
            <person name="Engstrand L."/>
            <person name="Kristiansson E."/>
            <person name="Moore E."/>
        </authorList>
    </citation>
    <scope>NUCLEOTIDE SEQUENCE [LARGE SCALE GENOMIC DNA]</scope>
    <source>
        <strain evidence="13 14">CCUG 54912</strain>
    </source>
</reference>
<feature type="transmembrane region" description="Helical" evidence="8">
    <location>
        <begin position="240"/>
        <end position="271"/>
    </location>
</feature>
<dbReference type="InterPro" id="IPR036929">
    <property type="entry name" value="DsbDN_sf"/>
</dbReference>
<dbReference type="PANTHER" id="PTHR32234:SF0">
    <property type="entry name" value="THIOL:DISULFIDE INTERCHANGE PROTEIN DSBD"/>
    <property type="match status" value="1"/>
</dbReference>
<feature type="domain" description="Cytochrome C biogenesis protein transmembrane" evidence="11">
    <location>
        <begin position="241"/>
        <end position="461"/>
    </location>
</feature>
<feature type="transmembrane region" description="Helical" evidence="8">
    <location>
        <begin position="402"/>
        <end position="423"/>
    </location>
</feature>
<keyword evidence="9" id="KW-0732">Signal</keyword>
<dbReference type="GO" id="GO:0045454">
    <property type="term" value="P:cell redox homeostasis"/>
    <property type="evidence" value="ECO:0007669"/>
    <property type="project" value="TreeGrafter"/>
</dbReference>
<name>A0A1T0CLU8_9GAMM</name>
<keyword evidence="4" id="KW-0201">Cytochrome c-type biogenesis</keyword>
<keyword evidence="3 8" id="KW-0812">Transmembrane</keyword>
<feature type="signal peptide" evidence="9">
    <location>
        <begin position="1"/>
        <end position="19"/>
    </location>
</feature>
<accession>A0A1T0CLU8</accession>
<dbReference type="EMBL" id="MUYV01000015">
    <property type="protein sequence ID" value="OOS23320.1"/>
    <property type="molecule type" value="Genomic_DNA"/>
</dbReference>
<dbReference type="GO" id="GO:0005886">
    <property type="term" value="C:plasma membrane"/>
    <property type="evidence" value="ECO:0007669"/>
    <property type="project" value="UniProtKB-SubCell"/>
</dbReference>
<sequence>MMLGACLATAMVGATPASANSLASLFGQGSTQPKFLPVHEAFAVTPSQMGDELVVQFTVTPKHYVYQERLSLKLPEGVTAEEWQFDKTPSIIDDPTFGVVPVFEENVTARVRLTAANDIHQQEIGIRWQGCAKAGLCYPPETTTLKVSLAGIAGDEPSLPVPVTAQPEVAPTAASVTENEPVDTQSKSADSADNEESAQTLQQPVPTASAQPLESDKGRQTVHQLDHTLPDSQTPDSSPLIMILLLFVAGLLLAFTPCIYPMVPIVANIVAKQHAKANAKRGFMLSAAYGIGVASAYGLLGALIAWFGQALGIAAWLQRAEVLMVAAALFVLFALMMFGWVNVRLPSAISDKLAAGAQAADGRLGTLGGSYVAGLLSALVVSPCVSAPMAGALMMVAASGQVWFGFLALFMLGLGLSVPLMLLGALQGKWMPKTGAWMQHVRTLGGFLLLAVALLLIERVLLTSAMLGLWAAWFLALAFWLFISVGRHSRVVKCIAILPMLWAMLLVYGISIGSNDAWRPWYIPKISQAQSLPDIRVYTLDELDRVLSTHDRVLVDVTADWCIECRIMERTLFGDRPDELHAYQVVKLDITETNEHSRAILARYELFGPPALLIYHQGKLKQVLLGETKPDVFKAALSDTP</sequence>
<evidence type="ECO:0000313" key="14">
    <source>
        <dbReference type="Proteomes" id="UP000190683"/>
    </source>
</evidence>
<dbReference type="Pfam" id="PF11412">
    <property type="entry name" value="DsbD_N"/>
    <property type="match status" value="1"/>
</dbReference>
<dbReference type="GO" id="GO:0015035">
    <property type="term" value="F:protein-disulfide reductase activity"/>
    <property type="evidence" value="ECO:0007669"/>
    <property type="project" value="TreeGrafter"/>
</dbReference>
<feature type="chain" id="PRO_5012029420" evidence="9">
    <location>
        <begin position="20"/>
        <end position="641"/>
    </location>
</feature>
<dbReference type="AlphaFoldDB" id="A0A1T0CLU8"/>
<feature type="transmembrane region" description="Helical" evidence="8">
    <location>
        <begin position="467"/>
        <end position="484"/>
    </location>
</feature>
<dbReference type="SUPFAM" id="SSF52833">
    <property type="entry name" value="Thioredoxin-like"/>
    <property type="match status" value="1"/>
</dbReference>
<keyword evidence="5 8" id="KW-1133">Transmembrane helix</keyword>
<dbReference type="GO" id="GO:0017004">
    <property type="term" value="P:cytochrome complex assembly"/>
    <property type="evidence" value="ECO:0007669"/>
    <property type="project" value="UniProtKB-KW"/>
</dbReference>
<dbReference type="InterPro" id="IPR003834">
    <property type="entry name" value="Cyt_c_assmbl_TM_dom"/>
</dbReference>
<evidence type="ECO:0000256" key="6">
    <source>
        <dbReference type="ARBA" id="ARBA00023136"/>
    </source>
</evidence>
<dbReference type="Gene3D" id="2.60.40.1250">
    <property type="entry name" value="Thiol:disulfide interchange protein DsbD, N-terminal domain"/>
    <property type="match status" value="1"/>
</dbReference>
<feature type="transmembrane region" description="Helical" evidence="8">
    <location>
        <begin position="444"/>
        <end position="461"/>
    </location>
</feature>
<organism evidence="13 14">
    <name type="scientific">Moraxella porci DSM 25326</name>
    <dbReference type="NCBI Taxonomy" id="573983"/>
    <lineage>
        <taxon>Bacteria</taxon>
        <taxon>Pseudomonadati</taxon>
        <taxon>Pseudomonadota</taxon>
        <taxon>Gammaproteobacteria</taxon>
        <taxon>Moraxellales</taxon>
        <taxon>Moraxellaceae</taxon>
        <taxon>Moraxella</taxon>
    </lineage>
</organism>
<feature type="domain" description="Thiol:disulfide interchange protein DsbD N-terminal" evidence="12">
    <location>
        <begin position="32"/>
        <end position="147"/>
    </location>
</feature>
<evidence type="ECO:0000259" key="11">
    <source>
        <dbReference type="Pfam" id="PF02683"/>
    </source>
</evidence>
<evidence type="ECO:0000256" key="9">
    <source>
        <dbReference type="SAM" id="SignalP"/>
    </source>
</evidence>
<dbReference type="STRING" id="573983.B0681_09775"/>
<dbReference type="PANTHER" id="PTHR32234">
    <property type="entry name" value="THIOL:DISULFIDE INTERCHANGE PROTEIN DSBD"/>
    <property type="match status" value="1"/>
</dbReference>
<feature type="transmembrane region" description="Helical" evidence="8">
    <location>
        <begin position="322"/>
        <end position="343"/>
    </location>
</feature>